<dbReference type="InterPro" id="IPR055348">
    <property type="entry name" value="DctQ"/>
</dbReference>
<feature type="domain" description="Tripartite ATP-independent periplasmic transporters DctQ component" evidence="11">
    <location>
        <begin position="21"/>
        <end position="148"/>
    </location>
</feature>
<feature type="transmembrane region" description="Helical" evidence="9">
    <location>
        <begin position="36"/>
        <end position="56"/>
    </location>
</feature>
<dbReference type="InterPro" id="IPR007387">
    <property type="entry name" value="TRAP_DctQ"/>
</dbReference>
<keyword evidence="4 9" id="KW-0997">Cell inner membrane</keyword>
<keyword evidence="6 9" id="KW-1133">Transmembrane helix</keyword>
<evidence type="ECO:0000256" key="2">
    <source>
        <dbReference type="ARBA" id="ARBA00022448"/>
    </source>
</evidence>
<organism evidence="12 13">
    <name type="scientific">Jiella mangrovi</name>
    <dbReference type="NCBI Taxonomy" id="2821407"/>
    <lineage>
        <taxon>Bacteria</taxon>
        <taxon>Pseudomonadati</taxon>
        <taxon>Pseudomonadota</taxon>
        <taxon>Alphaproteobacteria</taxon>
        <taxon>Hyphomicrobiales</taxon>
        <taxon>Aurantimonadaceae</taxon>
        <taxon>Jiella</taxon>
    </lineage>
</organism>
<evidence type="ECO:0000256" key="1">
    <source>
        <dbReference type="ARBA" id="ARBA00004429"/>
    </source>
</evidence>
<keyword evidence="13" id="KW-1185">Reference proteome</keyword>
<feature type="transmembrane region" description="Helical" evidence="9">
    <location>
        <begin position="82"/>
        <end position="101"/>
    </location>
</feature>
<keyword evidence="7 9" id="KW-0472">Membrane</keyword>
<evidence type="ECO:0000256" key="7">
    <source>
        <dbReference type="ARBA" id="ARBA00023136"/>
    </source>
</evidence>
<comment type="caution">
    <text evidence="12">The sequence shown here is derived from an EMBL/GenBank/DDBJ whole genome shotgun (WGS) entry which is preliminary data.</text>
</comment>
<dbReference type="PANTHER" id="PTHR35011:SF5">
    <property type="entry name" value="SIALIC ACID TRAP TRANSPORTER SMALL PERMEASE PROTEIN SIAQ"/>
    <property type="match status" value="1"/>
</dbReference>
<evidence type="ECO:0000256" key="6">
    <source>
        <dbReference type="ARBA" id="ARBA00022989"/>
    </source>
</evidence>
<feature type="transmembrane region" description="Helical" evidence="9">
    <location>
        <begin position="12"/>
        <end position="30"/>
    </location>
</feature>
<evidence type="ECO:0000256" key="10">
    <source>
        <dbReference type="SAM" id="MobiDB-lite"/>
    </source>
</evidence>
<evidence type="ECO:0000313" key="13">
    <source>
        <dbReference type="Proteomes" id="UP000678276"/>
    </source>
</evidence>
<comment type="similarity">
    <text evidence="8 9">Belongs to the TRAP transporter small permease family.</text>
</comment>
<evidence type="ECO:0000256" key="9">
    <source>
        <dbReference type="RuleBase" id="RU369079"/>
    </source>
</evidence>
<evidence type="ECO:0000256" key="4">
    <source>
        <dbReference type="ARBA" id="ARBA00022519"/>
    </source>
</evidence>
<dbReference type="PANTHER" id="PTHR35011">
    <property type="entry name" value="2,3-DIKETO-L-GULONATE TRAP TRANSPORTER SMALL PERMEASE PROTEIN YIAM"/>
    <property type="match status" value="1"/>
</dbReference>
<evidence type="ECO:0000259" key="11">
    <source>
        <dbReference type="Pfam" id="PF04290"/>
    </source>
</evidence>
<feature type="region of interest" description="Disordered" evidence="10">
    <location>
        <begin position="160"/>
        <end position="192"/>
    </location>
</feature>
<dbReference type="EMBL" id="JAGJCF010000007">
    <property type="protein sequence ID" value="MBP0616411.1"/>
    <property type="molecule type" value="Genomic_DNA"/>
</dbReference>
<feature type="transmembrane region" description="Helical" evidence="9">
    <location>
        <begin position="121"/>
        <end position="144"/>
    </location>
</feature>
<keyword evidence="2 9" id="KW-0813">Transport</keyword>
<name>A0ABS4BI99_9HYPH</name>
<proteinExistence type="inferred from homology"/>
<sequence length="192" mass="20358">MSAVLARIEDVIGRLLLAAVVVLVFIGAVSRSVNHPIIWSVDMAQAVFVWLCFFGAMRAMRAKAHIGVDYFVAKLPPAARRAIELCLAVLALAFLATMGWFGIQLTILNSMRIFGDSGISYAWVTAAVPAGCLALGLMLLVHLFRALRFGGLVFSPEPRPLGEADTTASPGNAPADAPGHGDARTVRSAGEL</sequence>
<dbReference type="Pfam" id="PF04290">
    <property type="entry name" value="DctQ"/>
    <property type="match status" value="1"/>
</dbReference>
<reference evidence="12 13" key="1">
    <citation type="submission" date="2021-04" db="EMBL/GenBank/DDBJ databases">
        <title>Whole genome sequence of Jiella sp. KSK16Y-1.</title>
        <authorList>
            <person name="Tuo L."/>
        </authorList>
    </citation>
    <scope>NUCLEOTIDE SEQUENCE [LARGE SCALE GENOMIC DNA]</scope>
    <source>
        <strain evidence="12 13">KSK16Y-1</strain>
    </source>
</reference>
<dbReference type="RefSeq" id="WP_209594899.1">
    <property type="nucleotide sequence ID" value="NZ_JAGJCF010000007.1"/>
</dbReference>
<accession>A0ABS4BI99</accession>
<keyword evidence="5 9" id="KW-0812">Transmembrane</keyword>
<evidence type="ECO:0000256" key="8">
    <source>
        <dbReference type="ARBA" id="ARBA00038436"/>
    </source>
</evidence>
<comment type="subcellular location">
    <subcellularLocation>
        <location evidence="1 9">Cell inner membrane</location>
        <topology evidence="1 9">Multi-pass membrane protein</topology>
    </subcellularLocation>
</comment>
<comment type="function">
    <text evidence="9">Part of the tripartite ATP-independent periplasmic (TRAP) transport system.</text>
</comment>
<dbReference type="Proteomes" id="UP000678276">
    <property type="component" value="Unassembled WGS sequence"/>
</dbReference>
<evidence type="ECO:0000256" key="3">
    <source>
        <dbReference type="ARBA" id="ARBA00022475"/>
    </source>
</evidence>
<evidence type="ECO:0000256" key="5">
    <source>
        <dbReference type="ARBA" id="ARBA00022692"/>
    </source>
</evidence>
<protein>
    <recommendedName>
        <fullName evidence="9">TRAP transporter small permease protein</fullName>
    </recommendedName>
</protein>
<gene>
    <name evidence="12" type="ORF">J6595_12540</name>
</gene>
<evidence type="ECO:0000313" key="12">
    <source>
        <dbReference type="EMBL" id="MBP0616411.1"/>
    </source>
</evidence>
<keyword evidence="3" id="KW-1003">Cell membrane</keyword>
<comment type="subunit">
    <text evidence="9">The complex comprises the extracytoplasmic solute receptor protein and the two transmembrane proteins.</text>
</comment>